<keyword evidence="2" id="KW-1185">Reference proteome</keyword>
<name>J8ZWV6_EDHAE</name>
<dbReference type="EMBL" id="AFBI03000023">
    <property type="protein sequence ID" value="EJW04148.1"/>
    <property type="molecule type" value="Genomic_DNA"/>
</dbReference>
<reference evidence="1 2" key="1">
    <citation type="submission" date="2011-08" db="EMBL/GenBank/DDBJ databases">
        <authorList>
            <person name="Liu Z.J."/>
            <person name="Shi F.L."/>
            <person name="Lu J.Q."/>
            <person name="Li M."/>
            <person name="Wang Z.L."/>
        </authorList>
    </citation>
    <scope>NUCLEOTIDE SEQUENCE [LARGE SCALE GENOMIC DNA]</scope>
    <source>
        <strain evidence="1 2">USNM 41457</strain>
    </source>
</reference>
<evidence type="ECO:0000313" key="1">
    <source>
        <dbReference type="EMBL" id="EJW04148.1"/>
    </source>
</evidence>
<sequence>MPKKIYFEFFCFKRNFLLYILRCYHIIYCHLKNKYRILKIILYKNTFQTSKCTVKISENERKKYRCCLNFIHKVGRILKPIKLEKIISKSCVPKKLFIALIKGNFG</sequence>
<gene>
    <name evidence="1" type="ORF">EDEG_01584</name>
</gene>
<dbReference type="VEuPathDB" id="MicrosporidiaDB:EDEG_01584"/>
<dbReference type="Proteomes" id="UP000003163">
    <property type="component" value="Unassembled WGS sequence"/>
</dbReference>
<proteinExistence type="predicted"/>
<dbReference type="HOGENOM" id="CLU_2223234_0_0_1"/>
<organism evidence="1 2">
    <name type="scientific">Edhazardia aedis (strain USNM 41457)</name>
    <name type="common">Microsporidian parasite</name>
    <dbReference type="NCBI Taxonomy" id="1003232"/>
    <lineage>
        <taxon>Eukaryota</taxon>
        <taxon>Fungi</taxon>
        <taxon>Fungi incertae sedis</taxon>
        <taxon>Microsporidia</taxon>
        <taxon>Edhazardia</taxon>
    </lineage>
</organism>
<accession>J8ZWV6</accession>
<dbReference type="AlphaFoldDB" id="J8ZWV6"/>
<reference evidence="2" key="2">
    <citation type="submission" date="2015-07" db="EMBL/GenBank/DDBJ databases">
        <title>Contrasting host-pathogen interactions and genome evolution in two generalist and specialist microsporidian pathogens of mosquitoes.</title>
        <authorList>
            <consortium name="The Broad Institute Genomics Platform"/>
            <consortium name="The Broad Institute Genome Sequencing Center for Infectious Disease"/>
            <person name="Cuomo C.A."/>
            <person name="Sanscrainte N.D."/>
            <person name="Goldberg J.M."/>
            <person name="Heiman D."/>
            <person name="Young S."/>
            <person name="Zeng Q."/>
            <person name="Becnel J.J."/>
            <person name="Birren B.W."/>
        </authorList>
    </citation>
    <scope>NUCLEOTIDE SEQUENCE [LARGE SCALE GENOMIC DNA]</scope>
    <source>
        <strain evidence="2">USNM 41457</strain>
    </source>
</reference>
<evidence type="ECO:0000313" key="2">
    <source>
        <dbReference type="Proteomes" id="UP000003163"/>
    </source>
</evidence>
<comment type="caution">
    <text evidence="1">The sequence shown here is derived from an EMBL/GenBank/DDBJ whole genome shotgun (WGS) entry which is preliminary data.</text>
</comment>
<protein>
    <submittedName>
        <fullName evidence="1">Uncharacterized protein</fullName>
    </submittedName>
</protein>
<dbReference type="InParanoid" id="J8ZWV6"/>